<proteinExistence type="predicted"/>
<keyword evidence="1" id="KW-0812">Transmembrane</keyword>
<protein>
    <recommendedName>
        <fullName evidence="4">DUF2842 domain-containing protein</fullName>
    </recommendedName>
</protein>
<gene>
    <name evidence="2" type="ORF">SAMN04487974_106109</name>
</gene>
<dbReference type="RefSeq" id="WP_176762633.1">
    <property type="nucleotide sequence ID" value="NZ_FNCS01000006.1"/>
</dbReference>
<dbReference type="EMBL" id="FNCS01000006">
    <property type="protein sequence ID" value="SDG70470.1"/>
    <property type="molecule type" value="Genomic_DNA"/>
</dbReference>
<accession>A0A1G7WGX1</accession>
<feature type="transmembrane region" description="Helical" evidence="1">
    <location>
        <begin position="12"/>
        <end position="29"/>
    </location>
</feature>
<organism evidence="2 3">
    <name type="scientific">Pelagibacterium luteolum</name>
    <dbReference type="NCBI Taxonomy" id="440168"/>
    <lineage>
        <taxon>Bacteria</taxon>
        <taxon>Pseudomonadati</taxon>
        <taxon>Pseudomonadota</taxon>
        <taxon>Alphaproteobacteria</taxon>
        <taxon>Hyphomicrobiales</taxon>
        <taxon>Devosiaceae</taxon>
        <taxon>Pelagibacterium</taxon>
    </lineage>
</organism>
<dbReference type="AlphaFoldDB" id="A0A1G7WGX1"/>
<evidence type="ECO:0000313" key="2">
    <source>
        <dbReference type="EMBL" id="SDG70470.1"/>
    </source>
</evidence>
<evidence type="ECO:0000256" key="1">
    <source>
        <dbReference type="SAM" id="Phobius"/>
    </source>
</evidence>
<name>A0A1G7WGX1_9HYPH</name>
<feature type="transmembrane region" description="Helical" evidence="1">
    <location>
        <begin position="41"/>
        <end position="64"/>
    </location>
</feature>
<sequence length="69" mass="8006">MTQRQRKALGTVLTIVTLIAWAVMGMWIYDTWLVGANNLIHLLFFVLFGLAWVFPAMVVIRWMAKPDRL</sequence>
<evidence type="ECO:0008006" key="4">
    <source>
        <dbReference type="Google" id="ProtNLM"/>
    </source>
</evidence>
<keyword evidence="3" id="KW-1185">Reference proteome</keyword>
<keyword evidence="1" id="KW-0472">Membrane</keyword>
<dbReference type="InterPro" id="IPR021265">
    <property type="entry name" value="DUF2842"/>
</dbReference>
<evidence type="ECO:0000313" key="3">
    <source>
        <dbReference type="Proteomes" id="UP000199495"/>
    </source>
</evidence>
<dbReference type="Pfam" id="PF11003">
    <property type="entry name" value="DUF2842"/>
    <property type="match status" value="1"/>
</dbReference>
<keyword evidence="1" id="KW-1133">Transmembrane helix</keyword>
<dbReference type="Proteomes" id="UP000199495">
    <property type="component" value="Unassembled WGS sequence"/>
</dbReference>
<reference evidence="2 3" key="1">
    <citation type="submission" date="2016-10" db="EMBL/GenBank/DDBJ databases">
        <authorList>
            <person name="de Groot N.N."/>
        </authorList>
    </citation>
    <scope>NUCLEOTIDE SEQUENCE [LARGE SCALE GENOMIC DNA]</scope>
    <source>
        <strain evidence="2 3">CGMCC 1.10267</strain>
    </source>
</reference>